<dbReference type="EMBL" id="JAQFWP010000066">
    <property type="protein sequence ID" value="MDA2807905.1"/>
    <property type="molecule type" value="Genomic_DNA"/>
</dbReference>
<reference evidence="1" key="1">
    <citation type="submission" date="2023-01" db="EMBL/GenBank/DDBJ databases">
        <title>Draft genome sequence of Nocardiopsis sp. LSu2-4 isolated from halophytes.</title>
        <authorList>
            <person name="Duangmal K."/>
            <person name="Chantavorakit T."/>
        </authorList>
    </citation>
    <scope>NUCLEOTIDE SEQUENCE</scope>
    <source>
        <strain evidence="1">LSu2-4</strain>
    </source>
</reference>
<organism evidence="1 2">
    <name type="scientific">Nocardiopsis suaedae</name>
    <dbReference type="NCBI Taxonomy" id="3018444"/>
    <lineage>
        <taxon>Bacteria</taxon>
        <taxon>Bacillati</taxon>
        <taxon>Actinomycetota</taxon>
        <taxon>Actinomycetes</taxon>
        <taxon>Streptosporangiales</taxon>
        <taxon>Nocardiopsidaceae</taxon>
        <taxon>Nocardiopsis</taxon>
    </lineage>
</organism>
<protein>
    <submittedName>
        <fullName evidence="1">Uncharacterized protein</fullName>
    </submittedName>
</protein>
<evidence type="ECO:0000313" key="2">
    <source>
        <dbReference type="Proteomes" id="UP001165685"/>
    </source>
</evidence>
<accession>A0ABT4TUN0</accession>
<dbReference type="Proteomes" id="UP001165685">
    <property type="component" value="Unassembled WGS sequence"/>
</dbReference>
<gene>
    <name evidence="1" type="ORF">O4U47_25565</name>
</gene>
<proteinExistence type="predicted"/>
<sequence length="192" mass="20823">MRIRPSSAEIALDAPWSLNWLWFAEPDRGGTDFTPEPRGRSALPRAGEAVHEEWRAWRRDLWREAARGGLPHGPTGCDPPHFSSLGGAGPLAAHLRGAWPPFQAWWDGGAKRALADLLMEPGVRGTAADARRALPDGHRLTVHAVALADAQTLAERRTEGELHAAVSAGLLRDADGFRTWLMRTAESVGGAH</sequence>
<evidence type="ECO:0000313" key="1">
    <source>
        <dbReference type="EMBL" id="MDA2807905.1"/>
    </source>
</evidence>
<name>A0ABT4TUN0_9ACTN</name>
<comment type="caution">
    <text evidence="1">The sequence shown here is derived from an EMBL/GenBank/DDBJ whole genome shotgun (WGS) entry which is preliminary data.</text>
</comment>
<keyword evidence="2" id="KW-1185">Reference proteome</keyword>
<dbReference type="RefSeq" id="WP_270680524.1">
    <property type="nucleotide sequence ID" value="NZ_JAQFWP010000066.1"/>
</dbReference>